<evidence type="ECO:0000313" key="2">
    <source>
        <dbReference type="EMBL" id="MBR0669875.1"/>
    </source>
</evidence>
<dbReference type="Pfam" id="PF11748">
    <property type="entry name" value="DUF3306"/>
    <property type="match status" value="1"/>
</dbReference>
<name>A0A9X9WRU6_9PROT</name>
<reference evidence="2" key="2">
    <citation type="journal article" date="2021" name="Syst. Appl. Microbiol.">
        <title>Roseomonas hellenica sp. nov., isolated from roots of wild-growing Alkanna tinctoria.</title>
        <authorList>
            <person name="Rat A."/>
            <person name="Naranjo H.D."/>
            <person name="Lebbe L."/>
            <person name="Cnockaert M."/>
            <person name="Krigas N."/>
            <person name="Grigoriadou K."/>
            <person name="Maloupa E."/>
            <person name="Willems A."/>
        </authorList>
    </citation>
    <scope>NUCLEOTIDE SEQUENCE</scope>
    <source>
        <strain evidence="2">LMG 31231</strain>
    </source>
</reference>
<evidence type="ECO:0000256" key="1">
    <source>
        <dbReference type="SAM" id="MobiDB-lite"/>
    </source>
</evidence>
<feature type="region of interest" description="Disordered" evidence="1">
    <location>
        <begin position="135"/>
        <end position="202"/>
    </location>
</feature>
<feature type="compositionally biased region" description="Basic residues" evidence="1">
    <location>
        <begin position="193"/>
        <end position="202"/>
    </location>
</feature>
<sequence>MSDEGFLSRWSRRKRAAEAGQPAPEPAVVPLSEAPAPAPAAPEEPAFDPASLPPVDSLTIESDFAAFLRKEVPEALKRAALRKAWALDPAIRDFVGPADYAWDYNAPDGVPGFSLELGGDVKQLLAQAIGLERDEEAAEAAREAAARAAAVEEDVAAAPSAPEPEPEPEPAAPVVAEETGSGAAVTAEAPLAPRRHGSALPC</sequence>
<feature type="region of interest" description="Disordered" evidence="1">
    <location>
        <begin position="1"/>
        <end position="54"/>
    </location>
</feature>
<dbReference type="RefSeq" id="WP_211860255.1">
    <property type="nucleotide sequence ID" value="NZ_JAAEDM010000003.1"/>
</dbReference>
<proteinExistence type="predicted"/>
<dbReference type="Proteomes" id="UP001138751">
    <property type="component" value="Unassembled WGS sequence"/>
</dbReference>
<comment type="caution">
    <text evidence="2">The sequence shown here is derived from an EMBL/GenBank/DDBJ whole genome shotgun (WGS) entry which is preliminary data.</text>
</comment>
<dbReference type="InterPro" id="IPR021735">
    <property type="entry name" value="DUF3306"/>
</dbReference>
<dbReference type="AlphaFoldDB" id="A0A9X9WRU6"/>
<gene>
    <name evidence="2" type="ORF">GXW76_01700</name>
</gene>
<keyword evidence="3" id="KW-1185">Reference proteome</keyword>
<dbReference type="EMBL" id="JAAEDM010000003">
    <property type="protein sequence ID" value="MBR0669875.1"/>
    <property type="molecule type" value="Genomic_DNA"/>
</dbReference>
<protein>
    <submittedName>
        <fullName evidence="2">DUF3306 domain-containing protein</fullName>
    </submittedName>
</protein>
<organism evidence="2 3">
    <name type="scientific">Neoroseomonas soli</name>
    <dbReference type="NCBI Taxonomy" id="1081025"/>
    <lineage>
        <taxon>Bacteria</taxon>
        <taxon>Pseudomonadati</taxon>
        <taxon>Pseudomonadota</taxon>
        <taxon>Alphaproteobacteria</taxon>
        <taxon>Acetobacterales</taxon>
        <taxon>Acetobacteraceae</taxon>
        <taxon>Neoroseomonas</taxon>
    </lineage>
</organism>
<evidence type="ECO:0000313" key="3">
    <source>
        <dbReference type="Proteomes" id="UP001138751"/>
    </source>
</evidence>
<accession>A0A9X9WRU6</accession>
<feature type="compositionally biased region" description="Low complexity" evidence="1">
    <location>
        <begin position="18"/>
        <end position="35"/>
    </location>
</feature>
<reference evidence="2" key="1">
    <citation type="submission" date="2020-01" db="EMBL/GenBank/DDBJ databases">
        <authorList>
            <person name="Rat A."/>
        </authorList>
    </citation>
    <scope>NUCLEOTIDE SEQUENCE</scope>
    <source>
        <strain evidence="2">LMG 31231</strain>
    </source>
</reference>